<comment type="caution">
    <text evidence="2">The sequence shown here is derived from an EMBL/GenBank/DDBJ whole genome shotgun (WGS) entry which is preliminary data.</text>
</comment>
<gene>
    <name evidence="2" type="ORF">MOQ_006531</name>
</gene>
<accession>K2M3X1</accession>
<dbReference type="EMBL" id="AHKC01012798">
    <property type="protein sequence ID" value="EKF29673.1"/>
    <property type="molecule type" value="Genomic_DNA"/>
</dbReference>
<evidence type="ECO:0000256" key="1">
    <source>
        <dbReference type="SAM" id="MobiDB-lite"/>
    </source>
</evidence>
<evidence type="ECO:0000313" key="2">
    <source>
        <dbReference type="EMBL" id="EKF29673.1"/>
    </source>
</evidence>
<feature type="non-terminal residue" evidence="2">
    <location>
        <position position="50"/>
    </location>
</feature>
<keyword evidence="2" id="KW-0012">Acyltransferase</keyword>
<evidence type="ECO:0000313" key="3">
    <source>
        <dbReference type="Proteomes" id="UP000007350"/>
    </source>
</evidence>
<reference evidence="2 3" key="1">
    <citation type="journal article" date="2012" name="BMC Genomics">
        <title>Comparative genomic analysis of human infective Trypanosoma cruzi lineages with the bat-restricted subspecies T. cruzi marinkellei.</title>
        <authorList>
            <person name="Franzen O."/>
            <person name="Talavera-Lopez C."/>
            <person name="Ochaya S."/>
            <person name="Butler C.E."/>
            <person name="Messenger L.A."/>
            <person name="Lewis M.D."/>
            <person name="Llewellyn M.S."/>
            <person name="Marinkelle C.J."/>
            <person name="Tyler K.M."/>
            <person name="Miles M.A."/>
            <person name="Andersson B."/>
        </authorList>
    </citation>
    <scope>NUCLEOTIDE SEQUENCE [LARGE SCALE GENOMIC DNA]</scope>
    <source>
        <strain evidence="2 3">B7</strain>
    </source>
</reference>
<dbReference type="AlphaFoldDB" id="K2M3X1"/>
<feature type="compositionally biased region" description="Basic and acidic residues" evidence="1">
    <location>
        <begin position="35"/>
        <end position="50"/>
    </location>
</feature>
<proteinExistence type="predicted"/>
<protein>
    <submittedName>
        <fullName evidence="2">Phospholipid:diacylglycerol acyltransferase, putative</fullName>
    </submittedName>
</protein>
<dbReference type="Proteomes" id="UP000007350">
    <property type="component" value="Unassembled WGS sequence"/>
</dbReference>
<organism evidence="2 3">
    <name type="scientific">Trypanosoma cruzi marinkellei</name>
    <dbReference type="NCBI Taxonomy" id="85056"/>
    <lineage>
        <taxon>Eukaryota</taxon>
        <taxon>Discoba</taxon>
        <taxon>Euglenozoa</taxon>
        <taxon>Kinetoplastea</taxon>
        <taxon>Metakinetoplastina</taxon>
        <taxon>Trypanosomatida</taxon>
        <taxon>Trypanosomatidae</taxon>
        <taxon>Trypanosoma</taxon>
        <taxon>Schizotrypanum</taxon>
    </lineage>
</organism>
<name>K2M3X1_TRYCR</name>
<sequence length="50" mass="5814">MENQNSDSTCGAFRTVGDVVYVRVGILQLRQTGSQREREREDGERERKEK</sequence>
<dbReference type="GO" id="GO:0016746">
    <property type="term" value="F:acyltransferase activity"/>
    <property type="evidence" value="ECO:0007669"/>
    <property type="project" value="UniProtKB-KW"/>
</dbReference>
<keyword evidence="2" id="KW-0808">Transferase</keyword>
<keyword evidence="3" id="KW-1185">Reference proteome</keyword>
<feature type="region of interest" description="Disordered" evidence="1">
    <location>
        <begin position="31"/>
        <end position="50"/>
    </location>
</feature>